<feature type="region of interest" description="Disordered" evidence="1">
    <location>
        <begin position="1"/>
        <end position="22"/>
    </location>
</feature>
<sequence length="87" mass="9678">MKPSHPSTATAACSQPLQPGLWEDPDIGPVLRRLAVQDPDLIEAVADVDRSLIRLALAQAPLDRLRSSSNMMRTLMRFRREPTSEGR</sequence>
<dbReference type="Proteomes" id="UP000075635">
    <property type="component" value="Unassembled WGS sequence"/>
</dbReference>
<evidence type="ECO:0000256" key="1">
    <source>
        <dbReference type="SAM" id="MobiDB-lite"/>
    </source>
</evidence>
<dbReference type="EMBL" id="JEMB01003051">
    <property type="protein sequence ID" value="KYF76081.1"/>
    <property type="molecule type" value="Genomic_DNA"/>
</dbReference>
<organism evidence="2 3">
    <name type="scientific">Sorangium cellulosum</name>
    <name type="common">Polyangium cellulosum</name>
    <dbReference type="NCBI Taxonomy" id="56"/>
    <lineage>
        <taxon>Bacteria</taxon>
        <taxon>Pseudomonadati</taxon>
        <taxon>Myxococcota</taxon>
        <taxon>Polyangia</taxon>
        <taxon>Polyangiales</taxon>
        <taxon>Polyangiaceae</taxon>
        <taxon>Sorangium</taxon>
    </lineage>
</organism>
<name>A0A150R7A3_SORCE</name>
<gene>
    <name evidence="2" type="ORF">BE17_51105</name>
</gene>
<evidence type="ECO:0000313" key="2">
    <source>
        <dbReference type="EMBL" id="KYF76081.1"/>
    </source>
</evidence>
<evidence type="ECO:0000313" key="3">
    <source>
        <dbReference type="Proteomes" id="UP000075635"/>
    </source>
</evidence>
<feature type="compositionally biased region" description="Polar residues" evidence="1">
    <location>
        <begin position="1"/>
        <end position="17"/>
    </location>
</feature>
<accession>A0A150R7A3</accession>
<reference evidence="2 3" key="1">
    <citation type="submission" date="2014-02" db="EMBL/GenBank/DDBJ databases">
        <title>The small core and large imbalanced accessory genome model reveals a collaborative survival strategy of Sorangium cellulosum strains in nature.</title>
        <authorList>
            <person name="Han K."/>
            <person name="Peng R."/>
            <person name="Blom J."/>
            <person name="Li Y.-Z."/>
        </authorList>
    </citation>
    <scope>NUCLEOTIDE SEQUENCE [LARGE SCALE GENOMIC DNA]</scope>
    <source>
        <strain evidence="2 3">So0011-07</strain>
    </source>
</reference>
<comment type="caution">
    <text evidence="2">The sequence shown here is derived from an EMBL/GenBank/DDBJ whole genome shotgun (WGS) entry which is preliminary data.</text>
</comment>
<dbReference type="AlphaFoldDB" id="A0A150R7A3"/>
<protein>
    <submittedName>
        <fullName evidence="2">Uncharacterized protein</fullName>
    </submittedName>
</protein>
<proteinExistence type="predicted"/>